<dbReference type="InterPro" id="IPR018035">
    <property type="entry name" value="Flagellar_FliH/T3SS_HrpE"/>
</dbReference>
<gene>
    <name evidence="9" type="ORF">H8S45_06385</name>
</gene>
<organism evidence="9 10">
    <name type="scientific">Agathobaculum faecis</name>
    <dbReference type="NCBI Taxonomy" id="2763013"/>
    <lineage>
        <taxon>Bacteria</taxon>
        <taxon>Bacillati</taxon>
        <taxon>Bacillota</taxon>
        <taxon>Clostridia</taxon>
        <taxon>Eubacteriales</taxon>
        <taxon>Butyricicoccaceae</taxon>
        <taxon>Agathobaculum</taxon>
    </lineage>
</organism>
<name>A0A923RVM5_9FIRM</name>
<comment type="function">
    <text evidence="1">Needed for flagellar regrowth and assembly.</text>
</comment>
<reference evidence="9" key="1">
    <citation type="submission" date="2020-08" db="EMBL/GenBank/DDBJ databases">
        <title>Genome public.</title>
        <authorList>
            <person name="Liu C."/>
            <person name="Sun Q."/>
        </authorList>
    </citation>
    <scope>NUCLEOTIDE SEQUENCE</scope>
    <source>
        <strain evidence="9">NSJ-28</strain>
    </source>
</reference>
<dbReference type="PANTHER" id="PTHR34982">
    <property type="entry name" value="YOP PROTEINS TRANSLOCATION PROTEIN L"/>
    <property type="match status" value="1"/>
</dbReference>
<dbReference type="GO" id="GO:0044781">
    <property type="term" value="P:bacterial-type flagellum organization"/>
    <property type="evidence" value="ECO:0007669"/>
    <property type="project" value="UniProtKB-KW"/>
</dbReference>
<keyword evidence="6" id="KW-1006">Bacterial flagellum protein export</keyword>
<evidence type="ECO:0000256" key="7">
    <source>
        <dbReference type="SAM" id="MobiDB-lite"/>
    </source>
</evidence>
<accession>A0A923RVM5</accession>
<evidence type="ECO:0000256" key="2">
    <source>
        <dbReference type="ARBA" id="ARBA00006602"/>
    </source>
</evidence>
<keyword evidence="5" id="KW-0653">Protein transport</keyword>
<dbReference type="InterPro" id="IPR051472">
    <property type="entry name" value="T3SS_Stator/FliH"/>
</dbReference>
<dbReference type="AlphaFoldDB" id="A0A923RVM5"/>
<keyword evidence="4" id="KW-1005">Bacterial flagellum biogenesis</keyword>
<dbReference type="PANTHER" id="PTHR34982:SF1">
    <property type="entry name" value="FLAGELLAR ASSEMBLY PROTEIN FLIH"/>
    <property type="match status" value="1"/>
</dbReference>
<dbReference type="GO" id="GO:0015031">
    <property type="term" value="P:protein transport"/>
    <property type="evidence" value="ECO:0007669"/>
    <property type="project" value="UniProtKB-KW"/>
</dbReference>
<dbReference type="EMBL" id="JACOPL010000005">
    <property type="protein sequence ID" value="MBC5725083.1"/>
    <property type="molecule type" value="Genomic_DNA"/>
</dbReference>
<dbReference type="Proteomes" id="UP000606499">
    <property type="component" value="Unassembled WGS sequence"/>
</dbReference>
<evidence type="ECO:0000256" key="3">
    <source>
        <dbReference type="ARBA" id="ARBA00022448"/>
    </source>
</evidence>
<feature type="domain" description="Flagellar assembly protein FliH/Type III secretion system HrpE" evidence="8">
    <location>
        <begin position="148"/>
        <end position="277"/>
    </location>
</feature>
<evidence type="ECO:0000256" key="6">
    <source>
        <dbReference type="ARBA" id="ARBA00023225"/>
    </source>
</evidence>
<evidence type="ECO:0000256" key="5">
    <source>
        <dbReference type="ARBA" id="ARBA00022927"/>
    </source>
</evidence>
<evidence type="ECO:0000256" key="1">
    <source>
        <dbReference type="ARBA" id="ARBA00003041"/>
    </source>
</evidence>
<evidence type="ECO:0000256" key="4">
    <source>
        <dbReference type="ARBA" id="ARBA00022795"/>
    </source>
</evidence>
<dbReference type="RefSeq" id="WP_082397026.1">
    <property type="nucleotide sequence ID" value="NZ_JACOPL010000005.1"/>
</dbReference>
<comment type="caution">
    <text evidence="9">The sequence shown here is derived from an EMBL/GenBank/DDBJ whole genome shotgun (WGS) entry which is preliminary data.</text>
</comment>
<proteinExistence type="inferred from homology"/>
<evidence type="ECO:0000313" key="9">
    <source>
        <dbReference type="EMBL" id="MBC5725083.1"/>
    </source>
</evidence>
<evidence type="ECO:0000259" key="8">
    <source>
        <dbReference type="Pfam" id="PF02108"/>
    </source>
</evidence>
<keyword evidence="10" id="KW-1185">Reference proteome</keyword>
<sequence>MRSLPNILKYFMKPHAEDYQLPDTEQMADTLEEMVRLKESVPYEGEPPSQSAEQDEATQRSDMEPEEVQESVPPVRSLSFARAEADALLRDAHTQADEIIAAAKQAAETEVAKIHQQAAEKGYSQGYADGAEKGRKEAAAATEAAAQQSVQEMQRFLQQAAQIRDDSIDRLQEELLQVAITVAEKVIHVSLQSSEEIIRRMIVAATDKLKRREWVQIYVADCDVKGAAQADPALASALSGLSGHVKIVPMHDAEPGTCIVEMPDEIIDASASTQLDNIRAIVRENA</sequence>
<keyword evidence="3" id="KW-0813">Transport</keyword>
<dbReference type="GO" id="GO:0005829">
    <property type="term" value="C:cytosol"/>
    <property type="evidence" value="ECO:0007669"/>
    <property type="project" value="TreeGrafter"/>
</dbReference>
<feature type="region of interest" description="Disordered" evidence="7">
    <location>
        <begin position="36"/>
        <end position="76"/>
    </location>
</feature>
<protein>
    <submittedName>
        <fullName evidence="9">F0F1 ATP synthase subunit delta</fullName>
    </submittedName>
</protein>
<comment type="similarity">
    <text evidence="2">Belongs to the FliH family.</text>
</comment>
<dbReference type="Pfam" id="PF02108">
    <property type="entry name" value="FliH"/>
    <property type="match status" value="1"/>
</dbReference>
<evidence type="ECO:0000313" key="10">
    <source>
        <dbReference type="Proteomes" id="UP000606499"/>
    </source>
</evidence>